<accession>A0A844CTG2</accession>
<feature type="region of interest" description="Disordered" evidence="1">
    <location>
        <begin position="56"/>
        <end position="93"/>
    </location>
</feature>
<organism evidence="2 3">
    <name type="scientific">Roseovarius bejariae</name>
    <dbReference type="NCBI Taxonomy" id="2576383"/>
    <lineage>
        <taxon>Bacteria</taxon>
        <taxon>Pseudomonadati</taxon>
        <taxon>Pseudomonadota</taxon>
        <taxon>Alphaproteobacteria</taxon>
        <taxon>Rhodobacterales</taxon>
        <taxon>Roseobacteraceae</taxon>
        <taxon>Roseovarius</taxon>
    </lineage>
</organism>
<protein>
    <submittedName>
        <fullName evidence="2">Uncharacterized protein</fullName>
    </submittedName>
</protein>
<name>A0A844CTG2_9RHOB</name>
<proteinExistence type="predicted"/>
<dbReference type="RefSeq" id="WP_154148303.1">
    <property type="nucleotide sequence ID" value="NZ_SZWE01000001.1"/>
</dbReference>
<evidence type="ECO:0000256" key="1">
    <source>
        <dbReference type="SAM" id="MobiDB-lite"/>
    </source>
</evidence>
<dbReference type="EMBL" id="SZWE01000001">
    <property type="protein sequence ID" value="MRU13980.1"/>
    <property type="molecule type" value="Genomic_DNA"/>
</dbReference>
<evidence type="ECO:0000313" key="2">
    <source>
        <dbReference type="EMBL" id="MRU13980.1"/>
    </source>
</evidence>
<sequence>MFDFLKRLRGGPGEAEEGQRAKFERLVEELNAAIAELPEKPAVTITPETGALSFEMPEQFPDEALALPKPDATESEPESDNAEDTEKEEAKAV</sequence>
<comment type="caution">
    <text evidence="2">The sequence shown here is derived from an EMBL/GenBank/DDBJ whole genome shotgun (WGS) entry which is preliminary data.</text>
</comment>
<feature type="compositionally biased region" description="Acidic residues" evidence="1">
    <location>
        <begin position="73"/>
        <end position="87"/>
    </location>
</feature>
<keyword evidence="3" id="KW-1185">Reference proteome</keyword>
<reference evidence="2 3" key="1">
    <citation type="submission" date="2019-05" db="EMBL/GenBank/DDBJ databases">
        <title>Roseovarius bejariae sp. nov., a moderately halophylic bacterium isolated from a saline soil in Rambla Salada (Murcia).</title>
        <authorList>
            <person name="Castro D.J."/>
            <person name="Gomez-Altuve A."/>
            <person name="Reina J.C."/>
            <person name="Rodriguez M."/>
            <person name="Sampedro I."/>
            <person name="Llamas I."/>
            <person name="Martinez-Checa F."/>
        </authorList>
    </citation>
    <scope>NUCLEOTIDE SEQUENCE [LARGE SCALE GENOMIC DNA]</scope>
    <source>
        <strain evidence="2 3">A21</strain>
    </source>
</reference>
<gene>
    <name evidence="2" type="ORF">FDP25_00895</name>
</gene>
<dbReference type="OrthoDB" id="7874671at2"/>
<dbReference type="AlphaFoldDB" id="A0A844CTG2"/>
<evidence type="ECO:0000313" key="3">
    <source>
        <dbReference type="Proteomes" id="UP000564704"/>
    </source>
</evidence>
<dbReference type="Proteomes" id="UP000564704">
    <property type="component" value="Unassembled WGS sequence"/>
</dbReference>